<organism evidence="4 5">
    <name type="scientific">Solirubrobacter ginsenosidimutans</name>
    <dbReference type="NCBI Taxonomy" id="490573"/>
    <lineage>
        <taxon>Bacteria</taxon>
        <taxon>Bacillati</taxon>
        <taxon>Actinomycetota</taxon>
        <taxon>Thermoleophilia</taxon>
        <taxon>Solirubrobacterales</taxon>
        <taxon>Solirubrobacteraceae</taxon>
        <taxon>Solirubrobacter</taxon>
    </lineage>
</organism>
<keyword evidence="5" id="KW-1185">Reference proteome</keyword>
<dbReference type="PROSITE" id="PS51318">
    <property type="entry name" value="TAT"/>
    <property type="match status" value="1"/>
</dbReference>
<comment type="cofactor">
    <cofactor evidence="1">
        <name>pyridoxal 5'-phosphate</name>
        <dbReference type="ChEBI" id="CHEBI:597326"/>
    </cofactor>
</comment>
<evidence type="ECO:0000256" key="1">
    <source>
        <dbReference type="ARBA" id="ARBA00001933"/>
    </source>
</evidence>
<dbReference type="PANTHER" id="PTHR43586:SF8">
    <property type="entry name" value="CYSTEINE DESULFURASE 1, CHLOROPLASTIC"/>
    <property type="match status" value="1"/>
</dbReference>
<dbReference type="InterPro" id="IPR015422">
    <property type="entry name" value="PyrdxlP-dep_Trfase_small"/>
</dbReference>
<dbReference type="SUPFAM" id="SSF53383">
    <property type="entry name" value="PLP-dependent transferases"/>
    <property type="match status" value="1"/>
</dbReference>
<dbReference type="Gene3D" id="3.40.640.10">
    <property type="entry name" value="Type I PLP-dependent aspartate aminotransferase-like (Major domain)"/>
    <property type="match status" value="1"/>
</dbReference>
<gene>
    <name evidence="4" type="ORF">OM076_42300</name>
</gene>
<dbReference type="InterPro" id="IPR006311">
    <property type="entry name" value="TAT_signal"/>
</dbReference>
<feature type="domain" description="Aminotransferase class V" evidence="3">
    <location>
        <begin position="74"/>
        <end position="240"/>
    </location>
</feature>
<dbReference type="Proteomes" id="UP001149140">
    <property type="component" value="Unassembled WGS sequence"/>
</dbReference>
<dbReference type="PANTHER" id="PTHR43586">
    <property type="entry name" value="CYSTEINE DESULFURASE"/>
    <property type="match status" value="1"/>
</dbReference>
<comment type="caution">
    <text evidence="4">The sequence shown here is derived from an EMBL/GenBank/DDBJ whole genome shotgun (WGS) entry which is preliminary data.</text>
</comment>
<dbReference type="GO" id="GO:0008483">
    <property type="term" value="F:transaminase activity"/>
    <property type="evidence" value="ECO:0007669"/>
    <property type="project" value="UniProtKB-KW"/>
</dbReference>
<evidence type="ECO:0000256" key="2">
    <source>
        <dbReference type="ARBA" id="ARBA00022898"/>
    </source>
</evidence>
<dbReference type="AlphaFoldDB" id="A0A9X3N4J3"/>
<evidence type="ECO:0000313" key="5">
    <source>
        <dbReference type="Proteomes" id="UP001149140"/>
    </source>
</evidence>
<keyword evidence="4" id="KW-0808">Transferase</keyword>
<dbReference type="Gene3D" id="3.90.1150.10">
    <property type="entry name" value="Aspartate Aminotransferase, domain 1"/>
    <property type="match status" value="1"/>
</dbReference>
<dbReference type="EMBL" id="JAPDOD010000082">
    <property type="protein sequence ID" value="MDA0166968.1"/>
    <property type="molecule type" value="Genomic_DNA"/>
</dbReference>
<accession>A0A9X3N4J3</accession>
<dbReference type="InterPro" id="IPR015424">
    <property type="entry name" value="PyrdxlP-dep_Trfase"/>
</dbReference>
<name>A0A9X3N4J3_9ACTN</name>
<dbReference type="RefSeq" id="WP_270046221.1">
    <property type="nucleotide sequence ID" value="NZ_JAPDOD010000082.1"/>
</dbReference>
<dbReference type="InterPro" id="IPR015421">
    <property type="entry name" value="PyrdxlP-dep_Trfase_major"/>
</dbReference>
<evidence type="ECO:0000259" key="3">
    <source>
        <dbReference type="Pfam" id="PF00266"/>
    </source>
</evidence>
<evidence type="ECO:0000313" key="4">
    <source>
        <dbReference type="EMBL" id="MDA0166968.1"/>
    </source>
</evidence>
<dbReference type="Pfam" id="PF00266">
    <property type="entry name" value="Aminotran_5"/>
    <property type="match status" value="1"/>
</dbReference>
<protein>
    <submittedName>
        <fullName evidence="4">Aminotransferase class V-fold PLP-dependent enzyme</fullName>
    </submittedName>
</protein>
<proteinExistence type="predicted"/>
<keyword evidence="4" id="KW-0032">Aminotransferase</keyword>
<dbReference type="InterPro" id="IPR000192">
    <property type="entry name" value="Aminotrans_V_dom"/>
</dbReference>
<sequence>MELTRKQLLAGGAAALALAGCGSKQRPARAAVAYGLDPALRHFDAFLFSAHPEPVRDAIERHRRGLDAGAATYLHEHQAELERAVASEAAKYLGVGASELAFTDSTTMGLGLVYRGLLGPGDEVLTTEHDHYATHEALRLSGAIVRKVRLYDDPATATADGMLGALREAITPRTKVVALTWVHSGTGVKVPVERLDVAPTVVVDGVHALAAVEPRLAGDVFVAGTHKWLSGPRGTGLIWTGDWRAIAATIPSFDPSSDPGPRFTPGGWHSFEHRWALAEAFAHHPADAPRQITALATQLKDGLAKLPHVRLITPRDPAVSAGIVCFEVDGMDAETVVSRLLEHRIRASVTPYAQQYARLGTSLHVDAADVDAAIETISTFS</sequence>
<reference evidence="4" key="1">
    <citation type="submission" date="2022-10" db="EMBL/GenBank/DDBJ databases">
        <title>The WGS of Solirubrobacter ginsenosidimutans DSM 21036.</title>
        <authorList>
            <person name="Jiang Z."/>
        </authorList>
    </citation>
    <scope>NUCLEOTIDE SEQUENCE</scope>
    <source>
        <strain evidence="4">DSM 21036</strain>
    </source>
</reference>
<dbReference type="PROSITE" id="PS51257">
    <property type="entry name" value="PROKAR_LIPOPROTEIN"/>
    <property type="match status" value="1"/>
</dbReference>
<keyword evidence="2" id="KW-0663">Pyridoxal phosphate</keyword>